<dbReference type="KEGG" id="cpre:Csp1_24950"/>
<evidence type="ECO:0000256" key="2">
    <source>
        <dbReference type="SAM" id="Phobius"/>
    </source>
</evidence>
<keyword evidence="2" id="KW-0472">Membrane</keyword>
<keyword evidence="4" id="KW-1185">Reference proteome</keyword>
<feature type="transmembrane region" description="Helical" evidence="2">
    <location>
        <begin position="87"/>
        <end position="107"/>
    </location>
</feature>
<dbReference type="Pfam" id="PF19609">
    <property type="entry name" value="DUF6114"/>
    <property type="match status" value="1"/>
</dbReference>
<sequence length="474" mass="49098">MTGTPTPDTPGDVTQPLDGATEVTPDAGPGAETTSEKLEKSNRRFTTWRRQRAFGAGLLMILGGAVILTPAYLSLEISNIQIQISTLAGVSTLVIGILLIVCGLMTWFRGEGRILTGVAAMVLAIVALPQSNFGGFIIGTVLSLVGGAMALAWTPQSRDEARAEKKNRREEKVRSKEQKPGKGGSTTAVTAVAALAALTVGLGAHTPQASAQIPGLPELRLPTLPGQDGQAGQQVDPAAPSGTGATGGDATTAAPSTTPAAPSLQLPGLPELRLPEPTLPDGTALQQNIDGGLDALGVTVPGLNVEPPAPVQGLLPITGNTFTIKSDRTAMTPGMKLSVVTVDTLQGPKKAFRIDSDRTVLTNLRVQFPNGVPGLQDLGQDTLGAVTTLSGNFHIFVRKMTITAEVAGVDTGLPLTLDAEDLPDNIVRELSKLGLGLPDFLSGQTDILNGTMETYLVTSDVLEAPTNDIGPWQS</sequence>
<keyword evidence="2" id="KW-1133">Transmembrane helix</keyword>
<feature type="compositionally biased region" description="Low complexity" evidence="1">
    <location>
        <begin position="1"/>
        <end position="12"/>
    </location>
</feature>
<dbReference type="EMBL" id="CP024988">
    <property type="protein sequence ID" value="AWT27243.1"/>
    <property type="molecule type" value="Genomic_DNA"/>
</dbReference>
<reference evidence="4" key="1">
    <citation type="submission" date="2017-11" db="EMBL/GenBank/DDBJ databases">
        <title>Otitis media/interna in a cat caused by the recently described species Corynebacterium provencense.</title>
        <authorList>
            <person name="Kittl S."/>
            <person name="Brodard I."/>
            <person name="Rychener L."/>
            <person name="Jores J."/>
            <person name="Roosje P."/>
            <person name="Gobeli Brawand S."/>
        </authorList>
    </citation>
    <scope>NUCLEOTIDE SEQUENCE [LARGE SCALE GENOMIC DNA]</scope>
    <source>
        <strain evidence="4">17KM38</strain>
    </source>
</reference>
<keyword evidence="2" id="KW-0812">Transmembrane</keyword>
<gene>
    <name evidence="3" type="ORF">Csp1_24950</name>
</gene>
<feature type="compositionally biased region" description="Low complexity" evidence="1">
    <location>
        <begin position="236"/>
        <end position="280"/>
    </location>
</feature>
<feature type="compositionally biased region" description="Basic and acidic residues" evidence="1">
    <location>
        <begin position="157"/>
        <end position="180"/>
    </location>
</feature>
<evidence type="ECO:0000313" key="3">
    <source>
        <dbReference type="EMBL" id="AWT27243.1"/>
    </source>
</evidence>
<protein>
    <submittedName>
        <fullName evidence="3">Uncharacterized protein</fullName>
    </submittedName>
</protein>
<feature type="transmembrane region" description="Helical" evidence="2">
    <location>
        <begin position="136"/>
        <end position="154"/>
    </location>
</feature>
<dbReference type="STRING" id="1737425.GCA_900049755_01400"/>
<dbReference type="RefSeq" id="WP_110482628.1">
    <property type="nucleotide sequence ID" value="NZ_CP024988.1"/>
</dbReference>
<evidence type="ECO:0000256" key="1">
    <source>
        <dbReference type="SAM" id="MobiDB-lite"/>
    </source>
</evidence>
<proteinExistence type="predicted"/>
<feature type="region of interest" description="Disordered" evidence="1">
    <location>
        <begin position="156"/>
        <end position="186"/>
    </location>
</feature>
<feature type="region of interest" description="Disordered" evidence="1">
    <location>
        <begin position="217"/>
        <end position="283"/>
    </location>
</feature>
<name>A0A2Z3Z0W3_9CORY</name>
<feature type="transmembrane region" description="Helical" evidence="2">
    <location>
        <begin position="114"/>
        <end position="130"/>
    </location>
</feature>
<dbReference type="OrthoDB" id="2374834at2"/>
<feature type="transmembrane region" description="Helical" evidence="2">
    <location>
        <begin position="53"/>
        <end position="75"/>
    </location>
</feature>
<feature type="region of interest" description="Disordered" evidence="1">
    <location>
        <begin position="1"/>
        <end position="42"/>
    </location>
</feature>
<dbReference type="Proteomes" id="UP000247696">
    <property type="component" value="Chromosome"/>
</dbReference>
<organism evidence="3 4">
    <name type="scientific">Corynebacterium provencense</name>
    <dbReference type="NCBI Taxonomy" id="1737425"/>
    <lineage>
        <taxon>Bacteria</taxon>
        <taxon>Bacillati</taxon>
        <taxon>Actinomycetota</taxon>
        <taxon>Actinomycetes</taxon>
        <taxon>Mycobacteriales</taxon>
        <taxon>Corynebacteriaceae</taxon>
        <taxon>Corynebacterium</taxon>
    </lineage>
</organism>
<dbReference type="AlphaFoldDB" id="A0A2Z3Z0W3"/>
<evidence type="ECO:0000313" key="4">
    <source>
        <dbReference type="Proteomes" id="UP000247696"/>
    </source>
</evidence>
<accession>A0A2Z3Z0W3</accession>
<dbReference type="InterPro" id="IPR046096">
    <property type="entry name" value="DUF6114"/>
</dbReference>